<dbReference type="PROSITE" id="PS51191">
    <property type="entry name" value="FEMABX"/>
    <property type="match status" value="1"/>
</dbReference>
<dbReference type="RefSeq" id="WP_057786096.1">
    <property type="nucleotide sequence ID" value="NZ_JQCD01000009.1"/>
</dbReference>
<reference evidence="7 8" key="1">
    <citation type="journal article" date="2015" name="Genome Announc.">
        <title>Expanding the biotechnology potential of lactobacilli through comparative genomics of 213 strains and associated genera.</title>
        <authorList>
            <person name="Sun Z."/>
            <person name="Harris H.M."/>
            <person name="McCann A."/>
            <person name="Guo C."/>
            <person name="Argimon S."/>
            <person name="Zhang W."/>
            <person name="Yang X."/>
            <person name="Jeffery I.B."/>
            <person name="Cooney J.C."/>
            <person name="Kagawa T.F."/>
            <person name="Liu W."/>
            <person name="Song Y."/>
            <person name="Salvetti E."/>
            <person name="Wrobel A."/>
            <person name="Rasinkangas P."/>
            <person name="Parkhill J."/>
            <person name="Rea M.C."/>
            <person name="O'Sullivan O."/>
            <person name="Ritari J."/>
            <person name="Douillard F.P."/>
            <person name="Paul Ross R."/>
            <person name="Yang R."/>
            <person name="Briner A.E."/>
            <person name="Felis G.E."/>
            <person name="de Vos W.M."/>
            <person name="Barrangou R."/>
            <person name="Klaenhammer T.R."/>
            <person name="Caufield P.W."/>
            <person name="Cui Y."/>
            <person name="Zhang H."/>
            <person name="O'Toole P.W."/>
        </authorList>
    </citation>
    <scope>NUCLEOTIDE SEQUENCE [LARGE SCALE GENOMIC DNA]</scope>
    <source>
        <strain evidence="7 8">DSM 20014</strain>
    </source>
</reference>
<evidence type="ECO:0000256" key="2">
    <source>
        <dbReference type="ARBA" id="ARBA00022679"/>
    </source>
</evidence>
<dbReference type="GO" id="GO:0009252">
    <property type="term" value="P:peptidoglycan biosynthetic process"/>
    <property type="evidence" value="ECO:0007669"/>
    <property type="project" value="UniProtKB-KW"/>
</dbReference>
<dbReference type="GO" id="GO:0071555">
    <property type="term" value="P:cell wall organization"/>
    <property type="evidence" value="ECO:0007669"/>
    <property type="project" value="UniProtKB-KW"/>
</dbReference>
<keyword evidence="4" id="KW-0573">Peptidoglycan synthesis</keyword>
<dbReference type="AlphaFoldDB" id="A0A0R2JKP8"/>
<name>A0A0R2JKP8_9LACO</name>
<proteinExistence type="inferred from homology"/>
<evidence type="ECO:0000256" key="5">
    <source>
        <dbReference type="ARBA" id="ARBA00023315"/>
    </source>
</evidence>
<evidence type="ECO:0000256" key="6">
    <source>
        <dbReference type="ARBA" id="ARBA00023316"/>
    </source>
</evidence>
<dbReference type="PANTHER" id="PTHR36174">
    <property type="entry name" value="LIPID II:GLYCINE GLYCYLTRANSFERASE"/>
    <property type="match status" value="1"/>
</dbReference>
<evidence type="ECO:0000256" key="4">
    <source>
        <dbReference type="ARBA" id="ARBA00022984"/>
    </source>
</evidence>
<protein>
    <recommendedName>
        <fullName evidence="9">Methicillin resistance protein</fullName>
    </recommendedName>
</protein>
<dbReference type="PANTHER" id="PTHR36174:SF1">
    <property type="entry name" value="LIPID II:GLYCINE GLYCYLTRANSFERASE"/>
    <property type="match status" value="1"/>
</dbReference>
<dbReference type="InterPro" id="IPR003447">
    <property type="entry name" value="FEMABX"/>
</dbReference>
<dbReference type="OrthoDB" id="9785911at2"/>
<evidence type="ECO:0000313" key="7">
    <source>
        <dbReference type="EMBL" id="KRN77761.1"/>
    </source>
</evidence>
<keyword evidence="3" id="KW-0133">Cell shape</keyword>
<evidence type="ECO:0000256" key="3">
    <source>
        <dbReference type="ARBA" id="ARBA00022960"/>
    </source>
</evidence>
<keyword evidence="6" id="KW-0961">Cell wall biogenesis/degradation</keyword>
<evidence type="ECO:0000256" key="1">
    <source>
        <dbReference type="ARBA" id="ARBA00009943"/>
    </source>
</evidence>
<organism evidence="7 8">
    <name type="scientific">Weissella minor</name>
    <dbReference type="NCBI Taxonomy" id="1620"/>
    <lineage>
        <taxon>Bacteria</taxon>
        <taxon>Bacillati</taxon>
        <taxon>Bacillota</taxon>
        <taxon>Bacilli</taxon>
        <taxon>Lactobacillales</taxon>
        <taxon>Lactobacillaceae</taxon>
        <taxon>Weissella</taxon>
    </lineage>
</organism>
<dbReference type="Pfam" id="PF02388">
    <property type="entry name" value="FemAB"/>
    <property type="match status" value="2"/>
</dbReference>
<keyword evidence="5" id="KW-0012">Acyltransferase</keyword>
<keyword evidence="2" id="KW-0808">Transferase</keyword>
<dbReference type="InterPro" id="IPR016181">
    <property type="entry name" value="Acyl_CoA_acyltransferase"/>
</dbReference>
<dbReference type="Gene3D" id="3.40.630.30">
    <property type="match status" value="2"/>
</dbReference>
<dbReference type="STRING" id="1620.IV67_GL001287"/>
<sequence length="336" mass="38931">MPVLDLNDQKAVERYNEFMRQSPYGHITQDLNWAKVKNNWEPLDVYLEDEQGEIKAAMSILLTDTKTGKKFAYASKGPVVDFEDLDTFDALVAEAVEALDGRAYVLRMDPEIDYSDEFNDVLQARGYVTRNRNVADEGMHATIQPRLNMVLDLKQFPDAKETLDIYPSKKKNKLRRPFRDGVEVTSGNTEVELEKFFKTYETMAHRHEITYRPMEYFQRMQAAFDAETMQIFVAEREGDLLATGIAMKYGKKIWYMYAGSMDGNVYYAPYAIQCKMIQWALDSDIELYDMGGIEQASNEDSLYKFKREFVRADPFEYIGEIDKVLDQAAYDELVTD</sequence>
<evidence type="ECO:0008006" key="9">
    <source>
        <dbReference type="Google" id="ProtNLM"/>
    </source>
</evidence>
<comment type="similarity">
    <text evidence="1">Belongs to the FemABX family.</text>
</comment>
<keyword evidence="8" id="KW-1185">Reference proteome</keyword>
<comment type="caution">
    <text evidence="7">The sequence shown here is derived from an EMBL/GenBank/DDBJ whole genome shotgun (WGS) entry which is preliminary data.</text>
</comment>
<dbReference type="PATRIC" id="fig|1620.3.peg.1302"/>
<dbReference type="GO" id="GO:0008360">
    <property type="term" value="P:regulation of cell shape"/>
    <property type="evidence" value="ECO:0007669"/>
    <property type="project" value="UniProtKB-KW"/>
</dbReference>
<accession>A0A0R2JKP8</accession>
<dbReference type="Proteomes" id="UP000051673">
    <property type="component" value="Unassembled WGS sequence"/>
</dbReference>
<dbReference type="EMBL" id="JQCD01000009">
    <property type="protein sequence ID" value="KRN77761.1"/>
    <property type="molecule type" value="Genomic_DNA"/>
</dbReference>
<dbReference type="InterPro" id="IPR050644">
    <property type="entry name" value="PG_Glycine_Bridge_Synth"/>
</dbReference>
<dbReference type="SUPFAM" id="SSF55729">
    <property type="entry name" value="Acyl-CoA N-acyltransferases (Nat)"/>
    <property type="match status" value="2"/>
</dbReference>
<dbReference type="GO" id="GO:0016755">
    <property type="term" value="F:aminoacyltransferase activity"/>
    <property type="evidence" value="ECO:0007669"/>
    <property type="project" value="InterPro"/>
</dbReference>
<evidence type="ECO:0000313" key="8">
    <source>
        <dbReference type="Proteomes" id="UP000051673"/>
    </source>
</evidence>
<gene>
    <name evidence="7" type="ORF">IV67_GL001287</name>
</gene>